<dbReference type="AlphaFoldDB" id="A0A5M6DLC6"/>
<dbReference type="Proteomes" id="UP000323426">
    <property type="component" value="Unassembled WGS sequence"/>
</dbReference>
<dbReference type="EMBL" id="VWSF01000003">
    <property type="protein sequence ID" value="KAA5548347.1"/>
    <property type="molecule type" value="Genomic_DNA"/>
</dbReference>
<evidence type="ECO:0000313" key="1">
    <source>
        <dbReference type="EMBL" id="KAA5548347.1"/>
    </source>
</evidence>
<sequence length="357" mass="40069">MPFFHLRGSYFWNHKVLPNRETGYNILTTSGGGSKRIIENIEYAYFSDDVWILINNDNSLCDITSTIMLILNNQNSPNAEAGSQKLKTSFSESFRMSRSGLSQILSAFISSEKNKLSIPTETFLKEYTTLGQNQVIANLNYARGSGLIKRNGEITNFGYIVYDNDPSLSRIETQWLLHYFISVEHELGPEFWGKTIANRFLIGNALNKKEIAEFIFSASIEAGEKQLAFGTYEVAATSLLGSYSANDGLVKLGILEGPEKNSYMVRTPQTIPTNAFACILADYWQANFPSSASIDEEQLTKSNLPKLLLLGVDGFNAKLAELAAPQLGLVQRQRRFDPPQILRRWTDKEPLWTALYA</sequence>
<organism evidence="1 2">
    <name type="scientific">Adhaeribacter rhizoryzae</name>
    <dbReference type="NCBI Taxonomy" id="2607907"/>
    <lineage>
        <taxon>Bacteria</taxon>
        <taxon>Pseudomonadati</taxon>
        <taxon>Bacteroidota</taxon>
        <taxon>Cytophagia</taxon>
        <taxon>Cytophagales</taxon>
        <taxon>Hymenobacteraceae</taxon>
        <taxon>Adhaeribacter</taxon>
    </lineage>
</organism>
<gene>
    <name evidence="1" type="ORF">F0145_06375</name>
</gene>
<proteinExistence type="predicted"/>
<dbReference type="RefSeq" id="WP_150087479.1">
    <property type="nucleotide sequence ID" value="NZ_VWSF01000003.1"/>
</dbReference>
<reference evidence="1 2" key="1">
    <citation type="submission" date="2019-09" db="EMBL/GenBank/DDBJ databases">
        <title>Genome sequence and assembly of Adhaeribacter sp.</title>
        <authorList>
            <person name="Chhetri G."/>
        </authorList>
    </citation>
    <scope>NUCLEOTIDE SEQUENCE [LARGE SCALE GENOMIC DNA]</scope>
    <source>
        <strain evidence="1 2">DK36</strain>
    </source>
</reference>
<evidence type="ECO:0008006" key="3">
    <source>
        <dbReference type="Google" id="ProtNLM"/>
    </source>
</evidence>
<accession>A0A5M6DLC6</accession>
<protein>
    <recommendedName>
        <fullName evidence="3">DUF4007 family protein</fullName>
    </recommendedName>
</protein>
<evidence type="ECO:0000313" key="2">
    <source>
        <dbReference type="Proteomes" id="UP000323426"/>
    </source>
</evidence>
<keyword evidence="2" id="KW-1185">Reference proteome</keyword>
<comment type="caution">
    <text evidence="1">The sequence shown here is derived from an EMBL/GenBank/DDBJ whole genome shotgun (WGS) entry which is preliminary data.</text>
</comment>
<name>A0A5M6DLC6_9BACT</name>